<feature type="modified residue" description="N6-(pyridoxal phosphate)lysine" evidence="2 3">
    <location>
        <position position="36"/>
    </location>
</feature>
<evidence type="ECO:0000256" key="2">
    <source>
        <dbReference type="HAMAP-Rule" id="MF_02087"/>
    </source>
</evidence>
<dbReference type="OMA" id="PLEWHMI"/>
<dbReference type="InterPro" id="IPR001608">
    <property type="entry name" value="Ala_racemase_N"/>
</dbReference>
<feature type="domain" description="Alanine racemase N-terminal" evidence="5">
    <location>
        <begin position="26"/>
        <end position="223"/>
    </location>
</feature>
<dbReference type="PATRIC" id="fig|83552.4.peg.1502"/>
<dbReference type="FunFam" id="3.20.20.10:FF:000018">
    <property type="entry name" value="Pyridoxal phosphate homeostasis protein"/>
    <property type="match status" value="1"/>
</dbReference>
<dbReference type="PANTHER" id="PTHR10146:SF14">
    <property type="entry name" value="PYRIDOXAL PHOSPHATE HOMEOSTASIS PROTEIN"/>
    <property type="match status" value="1"/>
</dbReference>
<comment type="function">
    <text evidence="2">Pyridoxal 5'-phosphate (PLP)-binding protein, which is involved in PLP homeostasis.</text>
</comment>
<dbReference type="RefSeq" id="WP_006340054.1">
    <property type="nucleotide sequence ID" value="NZ_JASBUT010000007.1"/>
</dbReference>
<evidence type="ECO:0000313" key="7">
    <source>
        <dbReference type="Proteomes" id="UP000031307"/>
    </source>
</evidence>
<comment type="caution">
    <text evidence="6">The sequence shown here is derived from an EMBL/GenBank/DDBJ whole genome shotgun (WGS) entry which is preliminary data.</text>
</comment>
<reference evidence="6 7" key="1">
    <citation type="journal article" date="2014" name="Mol. Biol. Evol.">
        <title>Massive expansion of Ubiquitination-related gene families within the Chlamydiae.</title>
        <authorList>
            <person name="Domman D."/>
            <person name="Collingro A."/>
            <person name="Lagkouvardos I."/>
            <person name="Gehre L."/>
            <person name="Weinmaier T."/>
            <person name="Rattei T."/>
            <person name="Subtil A."/>
            <person name="Horn M."/>
        </authorList>
    </citation>
    <scope>NUCLEOTIDE SEQUENCE [LARGE SCALE GENOMIC DNA]</scope>
    <source>
        <strain evidence="6 7">OEW1</strain>
    </source>
</reference>
<dbReference type="GO" id="GO:0030170">
    <property type="term" value="F:pyridoxal phosphate binding"/>
    <property type="evidence" value="ECO:0007669"/>
    <property type="project" value="UniProtKB-UniRule"/>
</dbReference>
<evidence type="ECO:0000313" key="6">
    <source>
        <dbReference type="EMBL" id="KIA77363.1"/>
    </source>
</evidence>
<keyword evidence="1 2" id="KW-0663">Pyridoxal phosphate</keyword>
<dbReference type="InterPro" id="IPR011078">
    <property type="entry name" value="PyrdxlP_homeostasis"/>
</dbReference>
<evidence type="ECO:0000259" key="5">
    <source>
        <dbReference type="Pfam" id="PF01168"/>
    </source>
</evidence>
<proteinExistence type="inferred from homology"/>
<evidence type="ECO:0000256" key="4">
    <source>
        <dbReference type="RuleBase" id="RU004514"/>
    </source>
</evidence>
<sequence>MTSVQDNYLKIKVRIEEYARKYGRASDEISLIAVSKTYPVESIQTVYEAGCRNFGESRVQEALQKQPRLPSDIQWHLIGSLQLNKVSKIVGKFTLIHSVDSFELAKKISETSLKLGVQTSILLQVNTSGELTKHGWSGEACQKDYEHILSLSGICVEGLMTMAPFSNDEQAVRNCFQKLRLLKEQLSISSGRLLPHLSMGMSNDFGWAIAEGATLLRIGTAIFAN</sequence>
<evidence type="ECO:0000256" key="1">
    <source>
        <dbReference type="ARBA" id="ARBA00022898"/>
    </source>
</evidence>
<accession>A0A0C1EBC4</accession>
<dbReference type="CDD" id="cd00635">
    <property type="entry name" value="PLPDE_III_YBL036c_like"/>
    <property type="match status" value="1"/>
</dbReference>
<evidence type="ECO:0000256" key="3">
    <source>
        <dbReference type="PIRSR" id="PIRSR004848-1"/>
    </source>
</evidence>
<dbReference type="EMBL" id="JSAM01000081">
    <property type="protein sequence ID" value="KIA77363.1"/>
    <property type="molecule type" value="Genomic_DNA"/>
</dbReference>
<dbReference type="PANTHER" id="PTHR10146">
    <property type="entry name" value="PROLINE SYNTHETASE CO-TRANSCRIBED BACTERIAL HOMOLOG PROTEIN"/>
    <property type="match status" value="1"/>
</dbReference>
<organism evidence="6 7">
    <name type="scientific">Parachlamydia acanthamoebae</name>
    <dbReference type="NCBI Taxonomy" id="83552"/>
    <lineage>
        <taxon>Bacteria</taxon>
        <taxon>Pseudomonadati</taxon>
        <taxon>Chlamydiota</taxon>
        <taxon>Chlamydiia</taxon>
        <taxon>Parachlamydiales</taxon>
        <taxon>Parachlamydiaceae</taxon>
        <taxon>Parachlamydia</taxon>
    </lineage>
</organism>
<name>A0A0C1EBC4_9BACT</name>
<dbReference type="AlphaFoldDB" id="A0A0C1EBC4"/>
<dbReference type="Pfam" id="PF01168">
    <property type="entry name" value="Ala_racemase_N"/>
    <property type="match status" value="1"/>
</dbReference>
<dbReference type="PIRSF" id="PIRSF004848">
    <property type="entry name" value="YBL036c_PLPDEIII"/>
    <property type="match status" value="1"/>
</dbReference>
<dbReference type="Proteomes" id="UP000031307">
    <property type="component" value="Unassembled WGS sequence"/>
</dbReference>
<dbReference type="HAMAP" id="MF_02087">
    <property type="entry name" value="PLP_homeostasis"/>
    <property type="match status" value="1"/>
</dbReference>
<dbReference type="InterPro" id="IPR029066">
    <property type="entry name" value="PLP-binding_barrel"/>
</dbReference>
<protein>
    <recommendedName>
        <fullName evidence="2">Pyridoxal phosphate homeostasis protein</fullName>
        <shortName evidence="2">PLP homeostasis protein</shortName>
    </recommendedName>
</protein>
<comment type="cofactor">
    <cofactor evidence="3">
        <name>pyridoxal 5'-phosphate</name>
        <dbReference type="ChEBI" id="CHEBI:597326"/>
    </cofactor>
</comment>
<dbReference type="NCBIfam" id="TIGR00044">
    <property type="entry name" value="YggS family pyridoxal phosphate-dependent enzyme"/>
    <property type="match status" value="1"/>
</dbReference>
<dbReference type="Gene3D" id="3.20.20.10">
    <property type="entry name" value="Alanine racemase"/>
    <property type="match status" value="1"/>
</dbReference>
<gene>
    <name evidence="6" type="ORF">DB43_GL00240</name>
</gene>
<dbReference type="SUPFAM" id="SSF51419">
    <property type="entry name" value="PLP-binding barrel"/>
    <property type="match status" value="1"/>
</dbReference>
<comment type="similarity">
    <text evidence="2 4">Belongs to the pyridoxal phosphate-binding protein YggS/PROSC family.</text>
</comment>